<gene>
    <name evidence="3" type="ORF">DHW61_15345</name>
</gene>
<dbReference type="Proteomes" id="UP000262969">
    <property type="component" value="Unassembled WGS sequence"/>
</dbReference>
<dbReference type="Gene3D" id="1.20.144.10">
    <property type="entry name" value="Phosphatidic acid phosphatase type 2/haloperoxidase"/>
    <property type="match status" value="1"/>
</dbReference>
<dbReference type="InterPro" id="IPR000326">
    <property type="entry name" value="PAP2/HPO"/>
</dbReference>
<keyword evidence="1" id="KW-1133">Transmembrane helix</keyword>
<feature type="transmembrane region" description="Helical" evidence="1">
    <location>
        <begin position="161"/>
        <end position="180"/>
    </location>
</feature>
<comment type="caution">
    <text evidence="3">The sequence shown here is derived from an EMBL/GenBank/DDBJ whole genome shotgun (WGS) entry which is preliminary data.</text>
</comment>
<sequence>MNTFIKKYKHAWVLLYFFIYAPWFIYLEKTITVTYHSVHIKLDDYIPFNELFVIPYYMWFGFIALVVGYLFFVDKKEYYRSTAFLFIGMTVCLLIYTIWPNGQDLRPDLATIGRGNILIDIVRNLYRTDTCTNVCPSIHAFNSIGVCIAVFHTDSLKDKRYITIPTVILSILICMSTVFLKQHSVFDVISASLLSSVMYLLVYVPDYAKIFEKKKERIKSTI</sequence>
<dbReference type="Pfam" id="PF01569">
    <property type="entry name" value="PAP2"/>
    <property type="match status" value="1"/>
</dbReference>
<proteinExistence type="predicted"/>
<feature type="transmembrane region" description="Helical" evidence="1">
    <location>
        <begin position="12"/>
        <end position="31"/>
    </location>
</feature>
<evidence type="ECO:0000313" key="3">
    <source>
        <dbReference type="EMBL" id="HCL03754.1"/>
    </source>
</evidence>
<evidence type="ECO:0000259" key="2">
    <source>
        <dbReference type="Pfam" id="PF01569"/>
    </source>
</evidence>
<accession>A0A3D2X9Z0</accession>
<dbReference type="EMBL" id="DPVV01000506">
    <property type="protein sequence ID" value="HCL03754.1"/>
    <property type="molecule type" value="Genomic_DNA"/>
</dbReference>
<name>A0A3D2X9Z0_9FIRM</name>
<feature type="transmembrane region" description="Helical" evidence="1">
    <location>
        <begin position="185"/>
        <end position="204"/>
    </location>
</feature>
<reference evidence="3 4" key="1">
    <citation type="journal article" date="2018" name="Nat. Biotechnol.">
        <title>A standardized bacterial taxonomy based on genome phylogeny substantially revises the tree of life.</title>
        <authorList>
            <person name="Parks D.H."/>
            <person name="Chuvochina M."/>
            <person name="Waite D.W."/>
            <person name="Rinke C."/>
            <person name="Skarshewski A."/>
            <person name="Chaumeil P.A."/>
            <person name="Hugenholtz P."/>
        </authorList>
    </citation>
    <scope>NUCLEOTIDE SEQUENCE [LARGE SCALE GENOMIC DNA]</scope>
    <source>
        <strain evidence="3">UBA11728</strain>
    </source>
</reference>
<protein>
    <submittedName>
        <fullName evidence="3">Phosphoesterase</fullName>
    </submittedName>
</protein>
<dbReference type="SUPFAM" id="SSF48317">
    <property type="entry name" value="Acid phosphatase/Vanadium-dependent haloperoxidase"/>
    <property type="match status" value="1"/>
</dbReference>
<evidence type="ECO:0000256" key="1">
    <source>
        <dbReference type="SAM" id="Phobius"/>
    </source>
</evidence>
<feature type="transmembrane region" description="Helical" evidence="1">
    <location>
        <begin position="79"/>
        <end position="99"/>
    </location>
</feature>
<dbReference type="AlphaFoldDB" id="A0A3D2X9Z0"/>
<keyword evidence="1" id="KW-0472">Membrane</keyword>
<dbReference type="InterPro" id="IPR036938">
    <property type="entry name" value="PAP2/HPO_sf"/>
</dbReference>
<organism evidence="3 4">
    <name type="scientific">Lachnoclostridium phytofermentans</name>
    <dbReference type="NCBI Taxonomy" id="66219"/>
    <lineage>
        <taxon>Bacteria</taxon>
        <taxon>Bacillati</taxon>
        <taxon>Bacillota</taxon>
        <taxon>Clostridia</taxon>
        <taxon>Lachnospirales</taxon>
        <taxon>Lachnospiraceae</taxon>
    </lineage>
</organism>
<keyword evidence="1" id="KW-0812">Transmembrane</keyword>
<evidence type="ECO:0000313" key="4">
    <source>
        <dbReference type="Proteomes" id="UP000262969"/>
    </source>
</evidence>
<feature type="transmembrane region" description="Helical" evidence="1">
    <location>
        <begin position="51"/>
        <end position="72"/>
    </location>
</feature>
<feature type="domain" description="Phosphatidic acid phosphatase type 2/haloperoxidase" evidence="2">
    <location>
        <begin position="132"/>
        <end position="203"/>
    </location>
</feature>